<dbReference type="InterPro" id="IPR051542">
    <property type="entry name" value="Hydrogenase_cytochrome"/>
</dbReference>
<protein>
    <submittedName>
        <fullName evidence="8">Hydrogenase</fullName>
    </submittedName>
</protein>
<evidence type="ECO:0000313" key="9">
    <source>
        <dbReference type="Proteomes" id="UP000634667"/>
    </source>
</evidence>
<feature type="transmembrane region" description="Helical" evidence="6">
    <location>
        <begin position="142"/>
        <end position="163"/>
    </location>
</feature>
<feature type="transmembrane region" description="Helical" evidence="6">
    <location>
        <begin position="6"/>
        <end position="28"/>
    </location>
</feature>
<evidence type="ECO:0000256" key="4">
    <source>
        <dbReference type="ARBA" id="ARBA00022989"/>
    </source>
</evidence>
<keyword evidence="3 6" id="KW-0812">Transmembrane</keyword>
<dbReference type="Pfam" id="PF01292">
    <property type="entry name" value="Ni_hydr_CYTB"/>
    <property type="match status" value="1"/>
</dbReference>
<sequence length="218" mass="24541">MSVKTHVWDVAVRFFHWSQVLLLGGLWYTGNEGLMAQHQLMAYTLAALLIARICWGLYGSTTARFRHFAASPIAALRYLRHPKPVLGHNPAGAYMIFALILLLALQLLTGLATFDNSYISDGPLVQYLAAEWVSLASSIHKVNIDIILICVGVHVIAALWHSWRYDNVLLTMITGKTTQQYTSSMRPLIKASWSYFVIVVVLLGVFYVWQGEMLVKFI</sequence>
<feature type="transmembrane region" description="Helical" evidence="6">
    <location>
        <begin position="40"/>
        <end position="58"/>
    </location>
</feature>
<dbReference type="PANTHER" id="PTHR30485">
    <property type="entry name" value="NI/FE-HYDROGENASE 1 B-TYPE CYTOCHROME SUBUNIT"/>
    <property type="match status" value="1"/>
</dbReference>
<name>A0ABQ2WSG8_9ALTE</name>
<evidence type="ECO:0000256" key="3">
    <source>
        <dbReference type="ARBA" id="ARBA00022692"/>
    </source>
</evidence>
<evidence type="ECO:0000256" key="1">
    <source>
        <dbReference type="ARBA" id="ARBA00004651"/>
    </source>
</evidence>
<gene>
    <name evidence="8" type="ORF">GCM10008111_29430</name>
</gene>
<dbReference type="SUPFAM" id="SSF81342">
    <property type="entry name" value="Transmembrane di-heme cytochromes"/>
    <property type="match status" value="1"/>
</dbReference>
<comment type="caution">
    <text evidence="8">The sequence shown here is derived from an EMBL/GenBank/DDBJ whole genome shotgun (WGS) entry which is preliminary data.</text>
</comment>
<dbReference type="Gene3D" id="1.20.950.20">
    <property type="entry name" value="Transmembrane di-heme cytochromes, Chain C"/>
    <property type="match status" value="1"/>
</dbReference>
<feature type="transmembrane region" description="Helical" evidence="6">
    <location>
        <begin position="192"/>
        <end position="209"/>
    </location>
</feature>
<evidence type="ECO:0000259" key="7">
    <source>
        <dbReference type="Pfam" id="PF01292"/>
    </source>
</evidence>
<dbReference type="RefSeq" id="WP_189484002.1">
    <property type="nucleotide sequence ID" value="NZ_BMYR01000014.1"/>
</dbReference>
<dbReference type="Proteomes" id="UP000634667">
    <property type="component" value="Unassembled WGS sequence"/>
</dbReference>
<evidence type="ECO:0000256" key="2">
    <source>
        <dbReference type="ARBA" id="ARBA00022475"/>
    </source>
</evidence>
<dbReference type="InterPro" id="IPR011577">
    <property type="entry name" value="Cyt_b561_bac/Ni-Hgenase"/>
</dbReference>
<accession>A0ABQ2WSG8</accession>
<dbReference type="EMBL" id="BMYR01000014">
    <property type="protein sequence ID" value="GGW71534.1"/>
    <property type="molecule type" value="Genomic_DNA"/>
</dbReference>
<reference evidence="9" key="1">
    <citation type="journal article" date="2019" name="Int. J. Syst. Evol. Microbiol.">
        <title>The Global Catalogue of Microorganisms (GCM) 10K type strain sequencing project: providing services to taxonomists for standard genome sequencing and annotation.</title>
        <authorList>
            <consortium name="The Broad Institute Genomics Platform"/>
            <consortium name="The Broad Institute Genome Sequencing Center for Infectious Disease"/>
            <person name="Wu L."/>
            <person name="Ma J."/>
        </authorList>
    </citation>
    <scope>NUCLEOTIDE SEQUENCE [LARGE SCALE GENOMIC DNA]</scope>
    <source>
        <strain evidence="9">KCTC 23723</strain>
    </source>
</reference>
<evidence type="ECO:0000313" key="8">
    <source>
        <dbReference type="EMBL" id="GGW71534.1"/>
    </source>
</evidence>
<comment type="subcellular location">
    <subcellularLocation>
        <location evidence="1">Cell membrane</location>
        <topology evidence="1">Multi-pass membrane protein</topology>
    </subcellularLocation>
</comment>
<feature type="transmembrane region" description="Helical" evidence="6">
    <location>
        <begin position="91"/>
        <end position="114"/>
    </location>
</feature>
<evidence type="ECO:0000256" key="5">
    <source>
        <dbReference type="ARBA" id="ARBA00023136"/>
    </source>
</evidence>
<dbReference type="PANTHER" id="PTHR30485:SF2">
    <property type="entry name" value="BLL0597 PROTEIN"/>
    <property type="match status" value="1"/>
</dbReference>
<feature type="domain" description="Cytochrome b561 bacterial/Ni-hydrogenase" evidence="7">
    <location>
        <begin position="7"/>
        <end position="175"/>
    </location>
</feature>
<evidence type="ECO:0000256" key="6">
    <source>
        <dbReference type="SAM" id="Phobius"/>
    </source>
</evidence>
<organism evidence="8 9">
    <name type="scientific">Alishewanella tabrizica</name>
    <dbReference type="NCBI Taxonomy" id="671278"/>
    <lineage>
        <taxon>Bacteria</taxon>
        <taxon>Pseudomonadati</taxon>
        <taxon>Pseudomonadota</taxon>
        <taxon>Gammaproteobacteria</taxon>
        <taxon>Alteromonadales</taxon>
        <taxon>Alteromonadaceae</taxon>
        <taxon>Alishewanella</taxon>
    </lineage>
</organism>
<keyword evidence="5 6" id="KW-0472">Membrane</keyword>
<keyword evidence="2" id="KW-1003">Cell membrane</keyword>
<dbReference type="InterPro" id="IPR016174">
    <property type="entry name" value="Di-haem_cyt_TM"/>
</dbReference>
<proteinExistence type="predicted"/>
<keyword evidence="9" id="KW-1185">Reference proteome</keyword>
<keyword evidence="4 6" id="KW-1133">Transmembrane helix</keyword>